<dbReference type="NCBIfam" id="NF007020">
    <property type="entry name" value="PRK09485.1"/>
    <property type="match status" value="1"/>
</dbReference>
<dbReference type="InterPro" id="IPR036589">
    <property type="entry name" value="HCY_dom_sf"/>
</dbReference>
<evidence type="ECO:0000256" key="2">
    <source>
        <dbReference type="ARBA" id="ARBA00022679"/>
    </source>
</evidence>
<proteinExistence type="predicted"/>
<evidence type="ECO:0000256" key="3">
    <source>
        <dbReference type="ARBA" id="ARBA00022723"/>
    </source>
</evidence>
<evidence type="ECO:0000313" key="8">
    <source>
        <dbReference type="Proteomes" id="UP001057532"/>
    </source>
</evidence>
<evidence type="ECO:0000256" key="5">
    <source>
        <dbReference type="PROSITE-ProRule" id="PRU00333"/>
    </source>
</evidence>
<dbReference type="PANTHER" id="PTHR46015:SF1">
    <property type="entry name" value="HOMOCYSTEINE S-METHYLTRANSFERASE-LIKE ISOFORM 1"/>
    <property type="match status" value="1"/>
</dbReference>
<dbReference type="GO" id="GO:0008168">
    <property type="term" value="F:methyltransferase activity"/>
    <property type="evidence" value="ECO:0007669"/>
    <property type="project" value="UniProtKB-KW"/>
</dbReference>
<evidence type="ECO:0000256" key="1">
    <source>
        <dbReference type="ARBA" id="ARBA00022603"/>
    </source>
</evidence>
<feature type="binding site" evidence="5">
    <location>
        <position position="287"/>
    </location>
    <ligand>
        <name>Zn(2+)</name>
        <dbReference type="ChEBI" id="CHEBI:29105"/>
    </ligand>
</feature>
<dbReference type="Gene3D" id="3.20.20.330">
    <property type="entry name" value="Homocysteine-binding-like domain"/>
    <property type="match status" value="1"/>
</dbReference>
<dbReference type="InterPro" id="IPR051486">
    <property type="entry name" value="Hcy_S-methyltransferase"/>
</dbReference>
<dbReference type="EMBL" id="CP097478">
    <property type="protein sequence ID" value="USS93587.1"/>
    <property type="molecule type" value="Genomic_DNA"/>
</dbReference>
<keyword evidence="1 5" id="KW-0489">Methyltransferase</keyword>
<name>A0ABY5C5C2_9LACO</name>
<comment type="cofactor">
    <cofactor evidence="5">
        <name>Zn(2+)</name>
        <dbReference type="ChEBI" id="CHEBI:29105"/>
    </cofactor>
</comment>
<evidence type="ECO:0000259" key="6">
    <source>
        <dbReference type="PROSITE" id="PS50970"/>
    </source>
</evidence>
<dbReference type="EC" id="2.1.1.10" evidence="7"/>
<reference evidence="7" key="1">
    <citation type="submission" date="2022-05" db="EMBL/GenBank/DDBJ databases">
        <authorList>
            <person name="Oliphant S.A."/>
            <person name="Watson-Haigh N.S."/>
            <person name="Sumby K.M."/>
            <person name="Gardner J.M."/>
            <person name="Jiranek V."/>
        </authorList>
    </citation>
    <scope>NUCLEOTIDE SEQUENCE</scope>
    <source>
        <strain evidence="7">Ru20-1</strain>
    </source>
</reference>
<gene>
    <name evidence="7" type="primary">mmuM</name>
    <name evidence="7" type="ORF">M8332_01675</name>
</gene>
<dbReference type="PANTHER" id="PTHR46015">
    <property type="entry name" value="ZGC:172121"/>
    <property type="match status" value="1"/>
</dbReference>
<dbReference type="InterPro" id="IPR003726">
    <property type="entry name" value="HCY_dom"/>
</dbReference>
<accession>A0ABY5C5C2</accession>
<dbReference type="Proteomes" id="UP001057532">
    <property type="component" value="Chromosome"/>
</dbReference>
<dbReference type="GO" id="GO:0032259">
    <property type="term" value="P:methylation"/>
    <property type="evidence" value="ECO:0007669"/>
    <property type="project" value="UniProtKB-KW"/>
</dbReference>
<feature type="binding site" evidence="5">
    <location>
        <position position="288"/>
    </location>
    <ligand>
        <name>Zn(2+)</name>
        <dbReference type="ChEBI" id="CHEBI:29105"/>
    </ligand>
</feature>
<keyword evidence="2 5" id="KW-0808">Transferase</keyword>
<keyword evidence="4 5" id="KW-0862">Zinc</keyword>
<evidence type="ECO:0000256" key="4">
    <source>
        <dbReference type="ARBA" id="ARBA00022833"/>
    </source>
</evidence>
<keyword evidence="3 5" id="KW-0479">Metal-binding</keyword>
<sequence length="304" mass="32756">MPNPNPITASFHTPLVLDGAMGTELEQYGVKTNDALWSANALLTDPEAIYQVHARYFQAGADIAITDTYQANVAAFARVGISHSQALQLIRRGVQLAQRARADVNPQGFVAGCVGPYGAYLANGAEYTGDYHLSAAEYAAFHTEKVQTLLAAGVDILSVDTMPNFFEIQVLTQLLAQQPNLVPTWISLSIRDPQTLSDGIPLTTVVQWLDAQDVVSGIGVNCTDFAQILPAIQTIRTQSEKPIVVYPNPGDHYDPRTKTWTPVPHALTFAEVVPSWLAAGATIIGGCCRTTPADIAQITTLLKK</sequence>
<organism evidence="7 8">
    <name type="scientific">Fructilactobacillus ixorae</name>
    <dbReference type="NCBI Taxonomy" id="1750535"/>
    <lineage>
        <taxon>Bacteria</taxon>
        <taxon>Bacillati</taxon>
        <taxon>Bacillota</taxon>
        <taxon>Bacilli</taxon>
        <taxon>Lactobacillales</taxon>
        <taxon>Lactobacillaceae</taxon>
        <taxon>Fructilactobacillus</taxon>
    </lineage>
</organism>
<protein>
    <submittedName>
        <fullName evidence="7">Homocysteine S-methyltransferase</fullName>
        <ecNumber evidence="7">2.1.1.10</ecNumber>
    </submittedName>
</protein>
<keyword evidence="8" id="KW-1185">Reference proteome</keyword>
<dbReference type="PROSITE" id="PS50970">
    <property type="entry name" value="HCY"/>
    <property type="match status" value="1"/>
</dbReference>
<feature type="binding site" evidence="5">
    <location>
        <position position="222"/>
    </location>
    <ligand>
        <name>Zn(2+)</name>
        <dbReference type="ChEBI" id="CHEBI:29105"/>
    </ligand>
</feature>
<evidence type="ECO:0000313" key="7">
    <source>
        <dbReference type="EMBL" id="USS93587.1"/>
    </source>
</evidence>
<feature type="domain" description="Hcy-binding" evidence="6">
    <location>
        <begin position="3"/>
        <end position="302"/>
    </location>
</feature>
<dbReference type="SUPFAM" id="SSF82282">
    <property type="entry name" value="Homocysteine S-methyltransferase"/>
    <property type="match status" value="1"/>
</dbReference>
<dbReference type="RefSeq" id="WP_252780451.1">
    <property type="nucleotide sequence ID" value="NZ_CP097478.1"/>
</dbReference>
<dbReference type="Pfam" id="PF02574">
    <property type="entry name" value="S-methyl_trans"/>
    <property type="match status" value="1"/>
</dbReference>